<proteinExistence type="predicted"/>
<keyword evidence="3" id="KW-1185">Reference proteome</keyword>
<evidence type="ECO:0000313" key="3">
    <source>
        <dbReference type="Proteomes" id="UP000035068"/>
    </source>
</evidence>
<organism evidence="2 3">
    <name type="scientific">Geoalkalibacter ferrihydriticus DSM 17813</name>
    <dbReference type="NCBI Taxonomy" id="1121915"/>
    <lineage>
        <taxon>Bacteria</taxon>
        <taxon>Pseudomonadati</taxon>
        <taxon>Thermodesulfobacteriota</taxon>
        <taxon>Desulfuromonadia</taxon>
        <taxon>Desulfuromonadales</taxon>
        <taxon>Geoalkalibacteraceae</taxon>
        <taxon>Geoalkalibacter</taxon>
    </lineage>
</organism>
<sequence length="137" mass="15058">MNESTLVFSDYDVERLEDILDGYRFTESKRGSFDALADELGKGNVVAASKMPPDVVTLNSRILLRDLDKNTELEVTLVLPANADFAAGRLSVTSPIGTAVLGYAVGDEIKWQVQAGVKRLRIEKILYQPESAGDFHL</sequence>
<dbReference type="GO" id="GO:0032784">
    <property type="term" value="P:regulation of DNA-templated transcription elongation"/>
    <property type="evidence" value="ECO:0007669"/>
    <property type="project" value="InterPro"/>
</dbReference>
<dbReference type="Pfam" id="PF01272">
    <property type="entry name" value="GreA_GreB"/>
    <property type="match status" value="1"/>
</dbReference>
<reference evidence="2 3" key="1">
    <citation type="submission" date="2014-12" db="EMBL/GenBank/DDBJ databases">
        <title>Genomes of Geoalkalibacter ferrihydriticus and Geoalkalibacter subterraneus, two haloalkaliphilic metal-reducing members of the Geobacteraceae.</title>
        <authorList>
            <person name="Badalamenti J.P."/>
            <person name="Torres C.I."/>
            <person name="Krajmalnik-Brown R."/>
            <person name="Bond D.R."/>
        </authorList>
    </citation>
    <scope>NUCLEOTIDE SEQUENCE [LARGE SCALE GENOMIC DNA]</scope>
    <source>
        <strain evidence="2 3">DSM 17813</strain>
    </source>
</reference>
<dbReference type="Proteomes" id="UP000035068">
    <property type="component" value="Unassembled WGS sequence"/>
</dbReference>
<dbReference type="EMBL" id="JWJD01000001">
    <property type="protein sequence ID" value="KIH77297.1"/>
    <property type="molecule type" value="Genomic_DNA"/>
</dbReference>
<dbReference type="GO" id="GO:0003677">
    <property type="term" value="F:DNA binding"/>
    <property type="evidence" value="ECO:0007669"/>
    <property type="project" value="InterPro"/>
</dbReference>
<dbReference type="InterPro" id="IPR001437">
    <property type="entry name" value="Tscrpt_elong_fac_GreA/B_C"/>
</dbReference>
<evidence type="ECO:0000259" key="1">
    <source>
        <dbReference type="Pfam" id="PF01272"/>
    </source>
</evidence>
<dbReference type="RefSeq" id="WP_040095142.1">
    <property type="nucleotide sequence ID" value="NZ_JWJD01000001.1"/>
</dbReference>
<evidence type="ECO:0000313" key="2">
    <source>
        <dbReference type="EMBL" id="KIH77297.1"/>
    </source>
</evidence>
<dbReference type="PROSITE" id="PS00830">
    <property type="entry name" value="GREAB_2"/>
    <property type="match status" value="1"/>
</dbReference>
<dbReference type="SUPFAM" id="SSF54534">
    <property type="entry name" value="FKBP-like"/>
    <property type="match status" value="1"/>
</dbReference>
<dbReference type="NCBIfam" id="NF004396">
    <property type="entry name" value="PRK05753.1"/>
    <property type="match status" value="1"/>
</dbReference>
<dbReference type="InterPro" id="IPR018151">
    <property type="entry name" value="TF_GreA/GreB_CS"/>
</dbReference>
<dbReference type="Gene3D" id="3.10.50.30">
    <property type="entry name" value="Transcription elongation factor, GreA/GreB, C-terminal domain"/>
    <property type="match status" value="1"/>
</dbReference>
<dbReference type="InterPro" id="IPR023459">
    <property type="entry name" value="Tscrpt_elong_fac_GreA/B_fam"/>
</dbReference>
<accession>A0A0C2HWY6</accession>
<dbReference type="GO" id="GO:0006354">
    <property type="term" value="P:DNA-templated transcription elongation"/>
    <property type="evidence" value="ECO:0007669"/>
    <property type="project" value="TreeGrafter"/>
</dbReference>
<gene>
    <name evidence="2" type="ORF">GFER_00610</name>
</gene>
<name>A0A0C2HWY6_9BACT</name>
<dbReference type="AlphaFoldDB" id="A0A0C2HWY6"/>
<feature type="domain" description="Transcription elongation factor GreA/GreB C-terminal" evidence="1">
    <location>
        <begin position="52"/>
        <end position="127"/>
    </location>
</feature>
<comment type="caution">
    <text evidence="2">The sequence shown here is derived from an EMBL/GenBank/DDBJ whole genome shotgun (WGS) entry which is preliminary data.</text>
</comment>
<dbReference type="GO" id="GO:0070063">
    <property type="term" value="F:RNA polymerase binding"/>
    <property type="evidence" value="ECO:0007669"/>
    <property type="project" value="InterPro"/>
</dbReference>
<dbReference type="InterPro" id="IPR036953">
    <property type="entry name" value="GreA/GreB_C_sf"/>
</dbReference>
<dbReference type="PANTHER" id="PTHR30437:SF5">
    <property type="entry name" value="REGULATOR OF NUCLEOSIDE DIPHOSPHATE KINASE"/>
    <property type="match status" value="1"/>
</dbReference>
<protein>
    <recommendedName>
        <fullName evidence="1">Transcription elongation factor GreA/GreB C-terminal domain-containing protein</fullName>
    </recommendedName>
</protein>
<dbReference type="PANTHER" id="PTHR30437">
    <property type="entry name" value="TRANSCRIPTION ELONGATION FACTOR GREA"/>
    <property type="match status" value="1"/>
</dbReference>